<dbReference type="Proteomes" id="UP001144978">
    <property type="component" value="Unassembled WGS sequence"/>
</dbReference>
<reference evidence="1" key="1">
    <citation type="submission" date="2022-08" db="EMBL/GenBank/DDBJ databases">
        <title>Genome Sequence of Pycnoporus sanguineus.</title>
        <authorList>
            <person name="Buettner E."/>
        </authorList>
    </citation>
    <scope>NUCLEOTIDE SEQUENCE</scope>
    <source>
        <strain evidence="1">CG-C14</strain>
    </source>
</reference>
<comment type="caution">
    <text evidence="1">The sequence shown here is derived from an EMBL/GenBank/DDBJ whole genome shotgun (WGS) entry which is preliminary data.</text>
</comment>
<protein>
    <submittedName>
        <fullName evidence="1">Uncharacterized protein</fullName>
    </submittedName>
</protein>
<gene>
    <name evidence="1" type="ORF">NUW54_g12953</name>
</gene>
<organism evidence="1 2">
    <name type="scientific">Trametes sanguinea</name>
    <dbReference type="NCBI Taxonomy" id="158606"/>
    <lineage>
        <taxon>Eukaryota</taxon>
        <taxon>Fungi</taxon>
        <taxon>Dikarya</taxon>
        <taxon>Basidiomycota</taxon>
        <taxon>Agaricomycotina</taxon>
        <taxon>Agaricomycetes</taxon>
        <taxon>Polyporales</taxon>
        <taxon>Polyporaceae</taxon>
        <taxon>Trametes</taxon>
    </lineage>
</organism>
<keyword evidence="2" id="KW-1185">Reference proteome</keyword>
<evidence type="ECO:0000313" key="2">
    <source>
        <dbReference type="Proteomes" id="UP001144978"/>
    </source>
</evidence>
<proteinExistence type="predicted"/>
<evidence type="ECO:0000313" key="1">
    <source>
        <dbReference type="EMBL" id="KAJ2969488.1"/>
    </source>
</evidence>
<dbReference type="EMBL" id="JANSHE010005751">
    <property type="protein sequence ID" value="KAJ2969488.1"/>
    <property type="molecule type" value="Genomic_DNA"/>
</dbReference>
<sequence length="179" mass="19684">MGSGWPTTLDVLFTAHSHILLDLQLPDPLVTSALESYPRLVAHCRSVLSIAFPPSSPFPPTHQQGWLSSLRCLIPWPRAPTSHRSTSAALESSPEAQQIERRYRLWRWGFIGGSVLLSAAYLFFAVSIVLMKNGDVVARIGGGNGPDEEDEEDEGEEDDDEEGGEDAPVPEGEEEEEEE</sequence>
<name>A0ACC1MSK7_9APHY</name>
<accession>A0ACC1MSK7</accession>